<name>A0A0L6UXR1_9BASI</name>
<evidence type="ECO:0000313" key="1">
    <source>
        <dbReference type="EMBL" id="KNZ52655.1"/>
    </source>
</evidence>
<dbReference type="AlphaFoldDB" id="A0A0L6UXR1"/>
<proteinExistence type="predicted"/>
<gene>
    <name evidence="1" type="ORF">VP01_348g2</name>
</gene>
<comment type="caution">
    <text evidence="1">The sequence shown here is derived from an EMBL/GenBank/DDBJ whole genome shotgun (WGS) entry which is preliminary data.</text>
</comment>
<dbReference type="Proteomes" id="UP000037035">
    <property type="component" value="Unassembled WGS sequence"/>
</dbReference>
<reference evidence="1 2" key="1">
    <citation type="submission" date="2015-08" db="EMBL/GenBank/DDBJ databases">
        <title>Next Generation Sequencing and Analysis of the Genome of Puccinia sorghi L Schw, the Causal Agent of Maize Common Rust.</title>
        <authorList>
            <person name="Rochi L."/>
            <person name="Burguener G."/>
            <person name="Darino M."/>
            <person name="Turjanski A."/>
            <person name="Kreff E."/>
            <person name="Dieguez M.J."/>
            <person name="Sacco F."/>
        </authorList>
    </citation>
    <scope>NUCLEOTIDE SEQUENCE [LARGE SCALE GENOMIC DNA]</scope>
    <source>
        <strain evidence="1 2">RO10H11247</strain>
    </source>
</reference>
<sequence length="327" mass="38423">MMLIFDLSSKIMKLPSLSHLSLKLRVCIYSNFIQEEIQLQNLYFCCQTPTNTINRTAIKGDNKNFDSPLEKEGTGEIISEVCTRRLNSELLEKFNQLAYIDNHNDWSFLHQTFNHLYYFISPTTIKVWLFTRRDIRFIFNLEITTDMFHHGCLVKAICTCCLCFWPVIEESVHVGNRKYSKGKIHHHAKSDENTCQVKWRYLQKYFRPYTQYKVMQLPDKRKGAINMISPHPFDAPRGKRKGRMVKNGAEEKEIRIFIINQEIIQKNDKKTDIEFESEMMATTQGSITTSCSKKMKKKKTTFMLMIQKEEIPTLWNETPFHPCSSGS</sequence>
<organism evidence="1 2">
    <name type="scientific">Puccinia sorghi</name>
    <dbReference type="NCBI Taxonomy" id="27349"/>
    <lineage>
        <taxon>Eukaryota</taxon>
        <taxon>Fungi</taxon>
        <taxon>Dikarya</taxon>
        <taxon>Basidiomycota</taxon>
        <taxon>Pucciniomycotina</taxon>
        <taxon>Pucciniomycetes</taxon>
        <taxon>Pucciniales</taxon>
        <taxon>Pucciniaceae</taxon>
        <taxon>Puccinia</taxon>
    </lineage>
</organism>
<accession>A0A0L6UXR1</accession>
<evidence type="ECO:0000313" key="2">
    <source>
        <dbReference type="Proteomes" id="UP000037035"/>
    </source>
</evidence>
<dbReference type="VEuPathDB" id="FungiDB:VP01_348g2"/>
<protein>
    <submittedName>
        <fullName evidence="1">Uncharacterized protein</fullName>
    </submittedName>
</protein>
<dbReference type="EMBL" id="LAVV01008490">
    <property type="protein sequence ID" value="KNZ52655.1"/>
    <property type="molecule type" value="Genomic_DNA"/>
</dbReference>
<keyword evidence="2" id="KW-1185">Reference proteome</keyword>